<keyword evidence="1" id="KW-1133">Transmembrane helix</keyword>
<comment type="caution">
    <text evidence="4">The sequence shown here is derived from an EMBL/GenBank/DDBJ whole genome shotgun (WGS) entry which is preliminary data.</text>
</comment>
<keyword evidence="4" id="KW-0012">Acyltransferase</keyword>
<keyword evidence="1" id="KW-0472">Membrane</keyword>
<evidence type="ECO:0000313" key="4">
    <source>
        <dbReference type="EMBL" id="MFC6868312.1"/>
    </source>
</evidence>
<accession>A0ABW2C0U8</accession>
<protein>
    <submittedName>
        <fullName evidence="4">Acyltransferase family protein</fullName>
        <ecNumber evidence="4">2.3.1.-</ecNumber>
    </submittedName>
</protein>
<feature type="transmembrane region" description="Helical" evidence="1">
    <location>
        <begin position="175"/>
        <end position="194"/>
    </location>
</feature>
<feature type="transmembrane region" description="Helical" evidence="1">
    <location>
        <begin position="358"/>
        <end position="375"/>
    </location>
</feature>
<keyword evidence="5" id="KW-1185">Reference proteome</keyword>
<sequence>MTQLDSASSFGVADTRTEPLRIPRIPDKPVTPPGVAQARSYRPELQGLRALAVVLVVIYHVWLGRVSGGVDVFFVITGFLIVGQLFRASERGGIRFGPMWARMIKRLFPAALTVLLGIMAASLIWLPEQRWFQTISEVFAAATYWENWRLAIDSTDYFAQHNEASPVQHFWSLSIQGQFYVVMPLIVALVALLAKLCRLRLKGVLTAVLLTMFGTSLWYSMWLTETTQQVAYFHSLTRVWEFMLGGLLALFITSVSLPRWSRIVLGWLGVIGLAICGIVLQVGTMFPGYVALWPTLSAVFVLLAGATDSKIGADRWLSSRPLEFIGNISYALYLWHWPLLVIYLAVNDIAKPDWVEGSLLIGASFVLATITYYAIEEPVRRSKIGVVRPWRAYAFGVTVLVAVLGVAQGWQMYGENLARAAVEQADPDQHPGALVMTGAAEERESYDVEPIPSMIAISGDHPVLTGQTCQVLPGGPGVEICQSPNADTAAKRIVIVGDSHAQSLIGAFNPLVEKNNWHIVAMRRPGCPFSVRSELFPDRTTCVEWNKAVVPEIIKQQPDAVVVMGTFQVRVGLKERLPEGFIAQWRKLYDAGIPVVAIRDNPRYDFEPTECAEDNGADARECMGVRSELYHSVPPYQNRLDVPPNVRFVDLSDLYCDRYVCPPIIGNVRVYADKNHITQAYMGTMSPMVEKRVKRALGW</sequence>
<dbReference type="InterPro" id="IPR043968">
    <property type="entry name" value="SGNH"/>
</dbReference>
<feature type="transmembrane region" description="Helical" evidence="1">
    <location>
        <begin position="328"/>
        <end position="346"/>
    </location>
</feature>
<feature type="transmembrane region" description="Helical" evidence="1">
    <location>
        <begin position="390"/>
        <end position="410"/>
    </location>
</feature>
<dbReference type="EC" id="2.3.1.-" evidence="4"/>
<dbReference type="PANTHER" id="PTHR23028:SF53">
    <property type="entry name" value="ACYL_TRANSF_3 DOMAIN-CONTAINING PROTEIN"/>
    <property type="match status" value="1"/>
</dbReference>
<name>A0ABW2C0U8_9PSEU</name>
<keyword evidence="1" id="KW-0812">Transmembrane</keyword>
<dbReference type="Proteomes" id="UP001596337">
    <property type="component" value="Unassembled WGS sequence"/>
</dbReference>
<organism evidence="4 5">
    <name type="scientific">Haloechinothrix salitolerans</name>
    <dbReference type="NCBI Taxonomy" id="926830"/>
    <lineage>
        <taxon>Bacteria</taxon>
        <taxon>Bacillati</taxon>
        <taxon>Actinomycetota</taxon>
        <taxon>Actinomycetes</taxon>
        <taxon>Pseudonocardiales</taxon>
        <taxon>Pseudonocardiaceae</taxon>
        <taxon>Haloechinothrix</taxon>
    </lineage>
</organism>
<dbReference type="EMBL" id="JBHSXX010000001">
    <property type="protein sequence ID" value="MFC6868312.1"/>
    <property type="molecule type" value="Genomic_DNA"/>
</dbReference>
<feature type="transmembrane region" description="Helical" evidence="1">
    <location>
        <begin position="289"/>
        <end position="307"/>
    </location>
</feature>
<dbReference type="GO" id="GO:0016746">
    <property type="term" value="F:acyltransferase activity"/>
    <property type="evidence" value="ECO:0007669"/>
    <property type="project" value="UniProtKB-KW"/>
</dbReference>
<feature type="transmembrane region" description="Helical" evidence="1">
    <location>
        <begin position="239"/>
        <end position="257"/>
    </location>
</feature>
<dbReference type="InterPro" id="IPR002656">
    <property type="entry name" value="Acyl_transf_3_dom"/>
</dbReference>
<dbReference type="Pfam" id="PF19040">
    <property type="entry name" value="SGNH"/>
    <property type="match status" value="1"/>
</dbReference>
<evidence type="ECO:0000259" key="3">
    <source>
        <dbReference type="Pfam" id="PF19040"/>
    </source>
</evidence>
<feature type="transmembrane region" description="Helical" evidence="1">
    <location>
        <begin position="201"/>
        <end position="219"/>
    </location>
</feature>
<proteinExistence type="predicted"/>
<evidence type="ECO:0000259" key="2">
    <source>
        <dbReference type="Pfam" id="PF01757"/>
    </source>
</evidence>
<feature type="transmembrane region" description="Helical" evidence="1">
    <location>
        <begin position="264"/>
        <end position="283"/>
    </location>
</feature>
<evidence type="ECO:0000313" key="5">
    <source>
        <dbReference type="Proteomes" id="UP001596337"/>
    </source>
</evidence>
<dbReference type="PANTHER" id="PTHR23028">
    <property type="entry name" value="ACETYLTRANSFERASE"/>
    <property type="match status" value="1"/>
</dbReference>
<reference evidence="5" key="1">
    <citation type="journal article" date="2019" name="Int. J. Syst. Evol. Microbiol.">
        <title>The Global Catalogue of Microorganisms (GCM) 10K type strain sequencing project: providing services to taxonomists for standard genome sequencing and annotation.</title>
        <authorList>
            <consortium name="The Broad Institute Genomics Platform"/>
            <consortium name="The Broad Institute Genome Sequencing Center for Infectious Disease"/>
            <person name="Wu L."/>
            <person name="Ma J."/>
        </authorList>
    </citation>
    <scope>NUCLEOTIDE SEQUENCE [LARGE SCALE GENOMIC DNA]</scope>
    <source>
        <strain evidence="5">KCTC 32255</strain>
    </source>
</reference>
<feature type="domain" description="SGNH" evidence="3">
    <location>
        <begin position="476"/>
        <end position="690"/>
    </location>
</feature>
<feature type="transmembrane region" description="Helical" evidence="1">
    <location>
        <begin position="107"/>
        <end position="126"/>
    </location>
</feature>
<gene>
    <name evidence="4" type="ORF">ACFQGD_14305</name>
</gene>
<feature type="transmembrane region" description="Helical" evidence="1">
    <location>
        <begin position="69"/>
        <end position="86"/>
    </location>
</feature>
<feature type="transmembrane region" description="Helical" evidence="1">
    <location>
        <begin position="47"/>
        <end position="63"/>
    </location>
</feature>
<dbReference type="InterPro" id="IPR050879">
    <property type="entry name" value="Acyltransferase_3"/>
</dbReference>
<dbReference type="RefSeq" id="WP_345398332.1">
    <property type="nucleotide sequence ID" value="NZ_BAABLA010000028.1"/>
</dbReference>
<keyword evidence="4" id="KW-0808">Transferase</keyword>
<dbReference type="Pfam" id="PF01757">
    <property type="entry name" value="Acyl_transf_3"/>
    <property type="match status" value="1"/>
</dbReference>
<evidence type="ECO:0000256" key="1">
    <source>
        <dbReference type="SAM" id="Phobius"/>
    </source>
</evidence>
<feature type="domain" description="Acyltransferase 3" evidence="2">
    <location>
        <begin position="44"/>
        <end position="372"/>
    </location>
</feature>